<feature type="non-terminal residue" evidence="1">
    <location>
        <position position="1"/>
    </location>
</feature>
<name>A0A2T5MAQ5_9EURO</name>
<dbReference type="Proteomes" id="UP000244073">
    <property type="component" value="Unassembled WGS sequence"/>
</dbReference>
<sequence>LLQIQVVESLHVTEASEIFRVLLDNLEYCVKVVFSYKGNEPGFADDGRDLCQYRCESQAYQVLHAHGVCELGIIPYFYGIFESFDPDLLGSALESFKGDPTPPCAILLEYLRDATSFEKASLSSEAIDMAVNGLKIIHGAHVVHNDAYPTKKKNPYRPGSY</sequence>
<dbReference type="EMBL" id="MSFN02000001">
    <property type="protein sequence ID" value="PTU25607.1"/>
    <property type="molecule type" value="Genomic_DNA"/>
</dbReference>
<accession>A0A2T5MAQ5</accession>
<evidence type="ECO:0000313" key="2">
    <source>
        <dbReference type="Proteomes" id="UP000244073"/>
    </source>
</evidence>
<evidence type="ECO:0008006" key="3">
    <source>
        <dbReference type="Google" id="ProtNLM"/>
    </source>
</evidence>
<dbReference type="VEuPathDB" id="FungiDB:P175DRAFT_0540080"/>
<evidence type="ECO:0000313" key="1">
    <source>
        <dbReference type="EMBL" id="PTU25607.1"/>
    </source>
</evidence>
<organism evidence="1 2">
    <name type="scientific">Aspergillus ochraceoroseus IBT 24754</name>
    <dbReference type="NCBI Taxonomy" id="1392256"/>
    <lineage>
        <taxon>Eukaryota</taxon>
        <taxon>Fungi</taxon>
        <taxon>Dikarya</taxon>
        <taxon>Ascomycota</taxon>
        <taxon>Pezizomycotina</taxon>
        <taxon>Eurotiomycetes</taxon>
        <taxon>Eurotiomycetidae</taxon>
        <taxon>Eurotiales</taxon>
        <taxon>Aspergillaceae</taxon>
        <taxon>Aspergillus</taxon>
        <taxon>Aspergillus subgen. Nidulantes</taxon>
    </lineage>
</organism>
<protein>
    <recommendedName>
        <fullName evidence="3">Protein kinase domain-containing protein</fullName>
    </recommendedName>
</protein>
<reference evidence="1 2" key="1">
    <citation type="journal article" date="2018" name="Proc. Natl. Acad. Sci. U.S.A.">
        <title>Linking secondary metabolites to gene clusters through genome sequencing of six diverse Aspergillus species.</title>
        <authorList>
            <person name="Kaerboelling I."/>
            <person name="Vesth T.C."/>
            <person name="Frisvad J.C."/>
            <person name="Nybo J.L."/>
            <person name="Theobald S."/>
            <person name="Kuo A."/>
            <person name="Bowyer P."/>
            <person name="Matsuda Y."/>
            <person name="Mondo S."/>
            <person name="Lyhne E.K."/>
            <person name="Kogle M.E."/>
            <person name="Clum A."/>
            <person name="Lipzen A."/>
            <person name="Salamov A."/>
            <person name="Ngan C.Y."/>
            <person name="Daum C."/>
            <person name="Chiniquy J."/>
            <person name="Barry K."/>
            <person name="LaButti K."/>
            <person name="Haridas S."/>
            <person name="Simmons B.A."/>
            <person name="Magnuson J.K."/>
            <person name="Mortensen U.H."/>
            <person name="Larsen T.O."/>
            <person name="Grigoriev I.V."/>
            <person name="Baker S.E."/>
            <person name="Andersen M.R."/>
        </authorList>
    </citation>
    <scope>NUCLEOTIDE SEQUENCE [LARGE SCALE GENOMIC DNA]</scope>
    <source>
        <strain evidence="1 2">IBT 24754</strain>
    </source>
</reference>
<dbReference type="OrthoDB" id="4185642at2759"/>
<proteinExistence type="predicted"/>
<dbReference type="GeneID" id="63817224"/>
<comment type="caution">
    <text evidence="1">The sequence shown here is derived from an EMBL/GenBank/DDBJ whole genome shotgun (WGS) entry which is preliminary data.</text>
</comment>
<gene>
    <name evidence="1" type="ORF">P175DRAFT_0540080</name>
</gene>
<dbReference type="RefSeq" id="XP_040756999.1">
    <property type="nucleotide sequence ID" value="XM_040900342.1"/>
</dbReference>
<dbReference type="AlphaFoldDB" id="A0A2T5MAQ5"/>